<dbReference type="InterPro" id="IPR023213">
    <property type="entry name" value="CAT-like_dom_sf"/>
</dbReference>
<dbReference type="Gene3D" id="3.30.559.10">
    <property type="entry name" value="Chloramphenicol acetyltransferase-like domain"/>
    <property type="match status" value="2"/>
</dbReference>
<reference evidence="5 6" key="1">
    <citation type="submission" date="2023-10" db="EMBL/GenBank/DDBJ databases">
        <title>Development of a sustainable strategy for remediation of hydrocarbon-contaminated territories based on the waste exchange concept.</title>
        <authorList>
            <person name="Krivoruchko A."/>
        </authorList>
    </citation>
    <scope>NUCLEOTIDE SEQUENCE</scope>
    <source>
        <strain evidence="4 6">IEGM 1266</strain>
        <strain evidence="5">IEGM 1279</strain>
    </source>
</reference>
<dbReference type="Gene3D" id="3.40.50.12780">
    <property type="entry name" value="N-terminal domain of ligase-like"/>
    <property type="match status" value="1"/>
</dbReference>
<dbReference type="InterPro" id="IPR042099">
    <property type="entry name" value="ANL_N_sf"/>
</dbReference>
<dbReference type="InterPro" id="IPR000873">
    <property type="entry name" value="AMP-dep_synth/lig_dom"/>
</dbReference>
<dbReference type="PROSITE" id="PS00455">
    <property type="entry name" value="AMP_BINDING"/>
    <property type="match status" value="1"/>
</dbReference>
<evidence type="ECO:0000256" key="2">
    <source>
        <dbReference type="SAM" id="MobiDB-lite"/>
    </source>
</evidence>
<dbReference type="InterPro" id="IPR020845">
    <property type="entry name" value="AMP-binding_CS"/>
</dbReference>
<dbReference type="Proteomes" id="UP001185922">
    <property type="component" value="Unassembled WGS sequence"/>
</dbReference>
<dbReference type="Pfam" id="PF13193">
    <property type="entry name" value="AMP-binding_C"/>
    <property type="match status" value="1"/>
</dbReference>
<dbReference type="Pfam" id="PF00501">
    <property type="entry name" value="AMP-binding"/>
    <property type="match status" value="1"/>
</dbReference>
<evidence type="ECO:0000313" key="4">
    <source>
        <dbReference type="EMBL" id="MDV6307888.1"/>
    </source>
</evidence>
<dbReference type="GO" id="GO:0008610">
    <property type="term" value="P:lipid biosynthetic process"/>
    <property type="evidence" value="ECO:0007669"/>
    <property type="project" value="UniProtKB-ARBA"/>
</dbReference>
<feature type="region of interest" description="Disordered" evidence="2">
    <location>
        <begin position="1010"/>
        <end position="1044"/>
    </location>
</feature>
<dbReference type="GO" id="GO:0031177">
    <property type="term" value="F:phosphopantetheine binding"/>
    <property type="evidence" value="ECO:0007669"/>
    <property type="project" value="TreeGrafter"/>
</dbReference>
<proteinExistence type="predicted"/>
<dbReference type="CDD" id="cd05930">
    <property type="entry name" value="A_NRPS"/>
    <property type="match status" value="1"/>
</dbReference>
<dbReference type="InterPro" id="IPR036736">
    <property type="entry name" value="ACP-like_sf"/>
</dbReference>
<dbReference type="PANTHER" id="PTHR45527:SF1">
    <property type="entry name" value="FATTY ACID SYNTHASE"/>
    <property type="match status" value="1"/>
</dbReference>
<dbReference type="InterPro" id="IPR045851">
    <property type="entry name" value="AMP-bd_C_sf"/>
</dbReference>
<dbReference type="GO" id="GO:0005737">
    <property type="term" value="C:cytoplasm"/>
    <property type="evidence" value="ECO:0007669"/>
    <property type="project" value="TreeGrafter"/>
</dbReference>
<comment type="cofactor">
    <cofactor evidence="1">
        <name>pantetheine 4'-phosphate</name>
        <dbReference type="ChEBI" id="CHEBI:47942"/>
    </cofactor>
</comment>
<dbReference type="EMBL" id="JAWLKI010000010">
    <property type="protein sequence ID" value="MDV6307888.1"/>
    <property type="molecule type" value="Genomic_DNA"/>
</dbReference>
<sequence>MTATRRALWMSQMLQPGVSHVVAFGLTLRGPLDGPRLLDATRGVLDHVGWNDVHIPAGHSPAELTPSDGVAAEPIRRAGSSIEPVVRVDLSRFPDPEAESDHRAQQFVDAGDGADLTMPLFRSELHRLAGDHHRWVVRVHHVLTDGAGVLRVMGHVADVYGGIAAPDDLPVAGADQLAADEKRYADSPRRESDARHWKTVLDEHEPSLLSGAAPRMTSEITRVTRRLTSPRTAGSEELVAALAGLCARLLDTPDVGLALPVAARTSAVRRRAVQPLSNVVPLTLNGIGDLAAAGAVESVSSAVIDALRHQLYPREDMLRGRRGTTAFGVVVNLLPTFSPPVVDGLHWCLEVMRTGPVGDVAVTMHPADQFGERAVTWEAPAAAFDAGALDTLAARYDTYLTAFVREIDDGVAIPDDAVFVEGEWDRFRRRSGPPAPPFVPTVGLFAEYCTADPSAAALVDGEVEWSRAKLAERVSHCVRRLQAEGVQAGDPVAVAVGRSAASVVAFWSVLMVGGVWVPLGDPAAPEARTQALLARCGARIGLCGPGAAVEDGIRWLVLDDGNDCAATTFDEVAQRRPAGYDRGPDDAAYILFTSGSTGRPKGVVIPHRGFPALVAEIRASYALTSRSRLLHVSSPTFDTGIVEMLSAVATGATLVIAPASTQGGDPLADLIRRHGVTHIIMTPSVLETLPVDLADGFTQVIVGGEPPQACLVDKWSARVPVRNAYGPTETRCSINISGPLSTHGEITVGPPMVGVTESVLDRRGRPQPPGALGTVHCAGPQVADGYLDDPEQTDEAFVDCTISDDPVMYRTGDVATWTESGDLRILGRRDGQVKLRGLRIELGEIDAALMRCDGVRRCATTLRDLQSGRAGIVSFVVPEDISRPPGRRAIRRELARMLPSYMVPALVVILDEMPRAVSGKLSLAALQHLPLPVNDPTRGAVGPHEALLLRVVGEVLGVESIDPMMGFVEQGGDSLAVMRVAQGLAEAGYPEIGPNDVLTSPDLASLAEQMAQRTPRVRDERDEPAGDGDAAERPLTPAERTVVREPGHPVAQLICVAWVPSSWDRPGVAETSALIGALLERHRSLRSTFPDTPTGPIRRTARDVPLDAVVSRIEVVDIPDRERLRAEAKEMAATLDVRVAPPLAVRLLEGPDGLVMGAVAVMHHIAVDGRSLGVLARDAEALMTGGALTPEGPSAELDPASTAGDDEGFELHNFWKELLVQQSDSAFELGGVDPATWPIDGAIRRRGLVDADTYMRFRSRAAAEHMTPFEAFGDVVARALADMTGQPGVLAATTVSKRPPGAEGVVENHVLAVITPLSVGEDRDTSVALRRRCIRAASAPMEEVLDLAGRTVDDDHLFPVPVLLGWSPVISPPSSGGILYAFPPRRTRWLLQVEGCPTPTGELEVGVTGATQALGIERTERVLAEVSRCLRRW</sequence>
<keyword evidence="6" id="KW-1185">Reference proteome</keyword>
<dbReference type="GeneID" id="77169844"/>
<name>A0AAE4R3M7_9ACTN</name>
<dbReference type="Pfam" id="PF00550">
    <property type="entry name" value="PP-binding"/>
    <property type="match status" value="1"/>
</dbReference>
<dbReference type="NCBIfam" id="TIGR01733">
    <property type="entry name" value="AA-adenyl-dom"/>
    <property type="match status" value="1"/>
</dbReference>
<dbReference type="PANTHER" id="PTHR45527">
    <property type="entry name" value="NONRIBOSOMAL PEPTIDE SYNTHETASE"/>
    <property type="match status" value="1"/>
</dbReference>
<dbReference type="PROSITE" id="PS50075">
    <property type="entry name" value="CARRIER"/>
    <property type="match status" value="1"/>
</dbReference>
<evidence type="ECO:0000313" key="6">
    <source>
        <dbReference type="Proteomes" id="UP001185779"/>
    </source>
</evidence>
<dbReference type="Gene3D" id="3.30.300.30">
    <property type="match status" value="1"/>
</dbReference>
<organism evidence="5 7">
    <name type="scientific">Gordonia amicalis</name>
    <dbReference type="NCBI Taxonomy" id="89053"/>
    <lineage>
        <taxon>Bacteria</taxon>
        <taxon>Bacillati</taxon>
        <taxon>Actinomycetota</taxon>
        <taxon>Actinomycetes</taxon>
        <taxon>Mycobacteriales</taxon>
        <taxon>Gordoniaceae</taxon>
        <taxon>Gordonia</taxon>
    </lineage>
</organism>
<dbReference type="GO" id="GO:0044550">
    <property type="term" value="P:secondary metabolite biosynthetic process"/>
    <property type="evidence" value="ECO:0007669"/>
    <property type="project" value="TreeGrafter"/>
</dbReference>
<dbReference type="Gene3D" id="3.30.559.30">
    <property type="entry name" value="Nonribosomal peptide synthetase, condensation domain"/>
    <property type="match status" value="2"/>
</dbReference>
<dbReference type="GO" id="GO:0003824">
    <property type="term" value="F:catalytic activity"/>
    <property type="evidence" value="ECO:0007669"/>
    <property type="project" value="InterPro"/>
</dbReference>
<evidence type="ECO:0000256" key="1">
    <source>
        <dbReference type="ARBA" id="ARBA00001957"/>
    </source>
</evidence>
<accession>A0AAE4R3M7</accession>
<evidence type="ECO:0000259" key="3">
    <source>
        <dbReference type="PROSITE" id="PS50075"/>
    </source>
</evidence>
<dbReference type="SUPFAM" id="SSF47336">
    <property type="entry name" value="ACP-like"/>
    <property type="match status" value="1"/>
</dbReference>
<comment type="caution">
    <text evidence="5">The sequence shown here is derived from an EMBL/GenBank/DDBJ whole genome shotgun (WGS) entry which is preliminary data.</text>
</comment>
<protein>
    <submittedName>
        <fullName evidence="5">Non-ribosomal peptide synthetase</fullName>
    </submittedName>
</protein>
<dbReference type="SUPFAM" id="SSF56801">
    <property type="entry name" value="Acetyl-CoA synthetase-like"/>
    <property type="match status" value="1"/>
</dbReference>
<dbReference type="InterPro" id="IPR001242">
    <property type="entry name" value="Condensation_dom"/>
</dbReference>
<evidence type="ECO:0000313" key="5">
    <source>
        <dbReference type="EMBL" id="MDV6311497.1"/>
    </source>
</evidence>
<evidence type="ECO:0000313" key="7">
    <source>
        <dbReference type="Proteomes" id="UP001185922"/>
    </source>
</evidence>
<dbReference type="EMBL" id="JAWLKH010000004">
    <property type="protein sequence ID" value="MDV6311497.1"/>
    <property type="molecule type" value="Genomic_DNA"/>
</dbReference>
<dbReference type="InterPro" id="IPR009081">
    <property type="entry name" value="PP-bd_ACP"/>
</dbReference>
<dbReference type="InterPro" id="IPR025110">
    <property type="entry name" value="AMP-bd_C"/>
</dbReference>
<dbReference type="GO" id="GO:0043041">
    <property type="term" value="P:amino acid activation for nonribosomal peptide biosynthetic process"/>
    <property type="evidence" value="ECO:0007669"/>
    <property type="project" value="TreeGrafter"/>
</dbReference>
<feature type="domain" description="Carrier" evidence="3">
    <location>
        <begin position="939"/>
        <end position="1014"/>
    </location>
</feature>
<dbReference type="Pfam" id="PF00668">
    <property type="entry name" value="Condensation"/>
    <property type="match status" value="1"/>
</dbReference>
<gene>
    <name evidence="4" type="ORF">R3P94_11245</name>
    <name evidence="5" type="ORF">R3Q15_06235</name>
</gene>
<dbReference type="Gene3D" id="1.10.1200.10">
    <property type="entry name" value="ACP-like"/>
    <property type="match status" value="1"/>
</dbReference>
<dbReference type="Proteomes" id="UP001185779">
    <property type="component" value="Unassembled WGS sequence"/>
</dbReference>
<dbReference type="InterPro" id="IPR010071">
    <property type="entry name" value="AA_adenyl_dom"/>
</dbReference>
<dbReference type="SUPFAM" id="SSF52777">
    <property type="entry name" value="CoA-dependent acyltransferases"/>
    <property type="match status" value="4"/>
</dbReference>
<dbReference type="RefSeq" id="WP_024498103.1">
    <property type="nucleotide sequence ID" value="NZ_CP091855.1"/>
</dbReference>